<dbReference type="EMBL" id="HBUF01075452">
    <property type="protein sequence ID" value="CAG6630993.1"/>
    <property type="molecule type" value="Transcribed_RNA"/>
</dbReference>
<proteinExistence type="predicted"/>
<protein>
    <submittedName>
        <fullName evidence="1">Uncharacterized protein</fullName>
    </submittedName>
</protein>
<dbReference type="EMBL" id="HBUF01075451">
    <property type="protein sequence ID" value="CAG6630992.1"/>
    <property type="molecule type" value="Transcribed_RNA"/>
</dbReference>
<sequence length="101" mass="12123">MFHNPFKLCTYISFVATSTRGFSQQAQKLVYCEHGSPLRVVSIQNETLDNLDKNEVRTEYFLPSSTYRNYCHFFRGSKKLYYRSKTRFRWIIFNFVSVRDP</sequence>
<dbReference type="EMBL" id="HBUF01549455">
    <property type="protein sequence ID" value="CAG6758370.1"/>
    <property type="molecule type" value="Transcribed_RNA"/>
</dbReference>
<accession>A0A8D8VPJ1</accession>
<reference evidence="1" key="1">
    <citation type="submission" date="2021-05" db="EMBL/GenBank/DDBJ databases">
        <authorList>
            <person name="Alioto T."/>
            <person name="Alioto T."/>
            <person name="Gomez Garrido J."/>
        </authorList>
    </citation>
    <scope>NUCLEOTIDE SEQUENCE</scope>
</reference>
<dbReference type="EMBL" id="HBUF01398220">
    <property type="protein sequence ID" value="CAG6736146.1"/>
    <property type="molecule type" value="Transcribed_RNA"/>
</dbReference>
<evidence type="ECO:0000313" key="1">
    <source>
        <dbReference type="EMBL" id="CAG6630992.1"/>
    </source>
</evidence>
<dbReference type="AlphaFoldDB" id="A0A8D8VPJ1"/>
<name>A0A8D8VPJ1_9HEMI</name>
<dbReference type="EMBL" id="HBUF01398221">
    <property type="protein sequence ID" value="CAG6736147.1"/>
    <property type="molecule type" value="Transcribed_RNA"/>
</dbReference>
<organism evidence="1">
    <name type="scientific">Cacopsylla melanoneura</name>
    <dbReference type="NCBI Taxonomy" id="428564"/>
    <lineage>
        <taxon>Eukaryota</taxon>
        <taxon>Metazoa</taxon>
        <taxon>Ecdysozoa</taxon>
        <taxon>Arthropoda</taxon>
        <taxon>Hexapoda</taxon>
        <taxon>Insecta</taxon>
        <taxon>Pterygota</taxon>
        <taxon>Neoptera</taxon>
        <taxon>Paraneoptera</taxon>
        <taxon>Hemiptera</taxon>
        <taxon>Sternorrhyncha</taxon>
        <taxon>Psylloidea</taxon>
        <taxon>Psyllidae</taxon>
        <taxon>Psyllinae</taxon>
        <taxon>Cacopsylla</taxon>
    </lineage>
</organism>